<sequence length="203" mass="22844">MSDELSEKLEVLQNEKTHLQNEKTHLQNEKTNLQNEKTNLQNEKTHLQNELAGHAATVLYLKKDLDYSVAANRSLRKKLIELEMASLSPVASSQSSLPHLIAENPTPSGFIDPRDDQDVNTELYLHLPGGRVENHFGKTTLGISGWNSNPDPIIGILVHKENDALGHTATEAGRDIQKKRQNLRLFFSRELRAQKETILAINI</sequence>
<feature type="coiled-coil region" evidence="1">
    <location>
        <begin position="2"/>
        <end position="57"/>
    </location>
</feature>
<name>A0ABN7NN69_TIMPD</name>
<reference evidence="2" key="1">
    <citation type="submission" date="2021-03" db="EMBL/GenBank/DDBJ databases">
        <authorList>
            <person name="Tran Van P."/>
        </authorList>
    </citation>
    <scope>NUCLEOTIDE SEQUENCE</scope>
</reference>
<dbReference type="Proteomes" id="UP001153148">
    <property type="component" value="Unassembled WGS sequence"/>
</dbReference>
<protein>
    <submittedName>
        <fullName evidence="2">Uncharacterized protein</fullName>
    </submittedName>
</protein>
<comment type="caution">
    <text evidence="2">The sequence shown here is derived from an EMBL/GenBank/DDBJ whole genome shotgun (WGS) entry which is preliminary data.</text>
</comment>
<evidence type="ECO:0000256" key="1">
    <source>
        <dbReference type="SAM" id="Coils"/>
    </source>
</evidence>
<evidence type="ECO:0000313" key="3">
    <source>
        <dbReference type="Proteomes" id="UP001153148"/>
    </source>
</evidence>
<keyword evidence="3" id="KW-1185">Reference proteome</keyword>
<organism evidence="2 3">
    <name type="scientific">Timema podura</name>
    <name type="common">Walking stick</name>
    <dbReference type="NCBI Taxonomy" id="61482"/>
    <lineage>
        <taxon>Eukaryota</taxon>
        <taxon>Metazoa</taxon>
        <taxon>Ecdysozoa</taxon>
        <taxon>Arthropoda</taxon>
        <taxon>Hexapoda</taxon>
        <taxon>Insecta</taxon>
        <taxon>Pterygota</taxon>
        <taxon>Neoptera</taxon>
        <taxon>Polyneoptera</taxon>
        <taxon>Phasmatodea</taxon>
        <taxon>Timematodea</taxon>
        <taxon>Timematoidea</taxon>
        <taxon>Timematidae</taxon>
        <taxon>Timema</taxon>
    </lineage>
</organism>
<proteinExistence type="predicted"/>
<keyword evidence="1" id="KW-0175">Coiled coil</keyword>
<evidence type="ECO:0000313" key="2">
    <source>
        <dbReference type="EMBL" id="CAG2054587.1"/>
    </source>
</evidence>
<accession>A0ABN7NN69</accession>
<gene>
    <name evidence="2" type="ORF">TPAB3V08_LOCUS1608</name>
</gene>
<dbReference type="EMBL" id="CAJPIN010001488">
    <property type="protein sequence ID" value="CAG2054587.1"/>
    <property type="molecule type" value="Genomic_DNA"/>
</dbReference>